<accession>A0A7D7A1W8</accession>
<keyword evidence="4" id="KW-1185">Reference proteome</keyword>
<dbReference type="RefSeq" id="WP_181585094.1">
    <property type="nucleotide sequence ID" value="NZ_CP059399.1"/>
</dbReference>
<feature type="region of interest" description="Disordered" evidence="1">
    <location>
        <begin position="186"/>
        <end position="206"/>
    </location>
</feature>
<feature type="signal peptide" evidence="2">
    <location>
        <begin position="1"/>
        <end position="26"/>
    </location>
</feature>
<evidence type="ECO:0000313" key="3">
    <source>
        <dbReference type="EMBL" id="QLY33929.1"/>
    </source>
</evidence>
<feature type="chain" id="PRO_5028303831" description="Glycine zipper domain-containing protein" evidence="2">
    <location>
        <begin position="27"/>
        <end position="267"/>
    </location>
</feature>
<evidence type="ECO:0008006" key="5">
    <source>
        <dbReference type="Google" id="ProtNLM"/>
    </source>
</evidence>
<dbReference type="KEGG" id="nhu:H0264_18360"/>
<reference evidence="3 4" key="1">
    <citation type="submission" date="2020-07" db="EMBL/GenBank/DDBJ databases">
        <authorList>
            <person name="Zhuang K."/>
            <person name="Ran Y."/>
        </authorList>
    </citation>
    <scope>NUCLEOTIDE SEQUENCE [LARGE SCALE GENOMIC DNA]</scope>
    <source>
        <strain evidence="3 4">WCH-YHL-001</strain>
    </source>
</reference>
<dbReference type="Proteomes" id="UP000515512">
    <property type="component" value="Chromosome"/>
</dbReference>
<sequence>MSVSRALTVLSVLPALFVAGQGIAAAAPENLEPEQARDPHVLRLGTDTVPLPEFVDTRTRETAQAAIDQAARQISDAYDSVGFSESPADRRIATTVAGGAIGLYVGKAIVTFPIAVAGCGVGMVVGGIAGGIAGGVPSVGVGAPLGAAIGGLAGCVIGGVAATVPAEVVGMTGGAVIGGAIGNALGAGTDEPQPDSNPAPVAQPNLAPVAQPDPPLLDAVAAVHPEAEAAVTSLRGAIAAVPPLDPAAFGPFADSANALLSAVRAAV</sequence>
<evidence type="ECO:0000256" key="2">
    <source>
        <dbReference type="SAM" id="SignalP"/>
    </source>
</evidence>
<proteinExistence type="predicted"/>
<evidence type="ECO:0000256" key="1">
    <source>
        <dbReference type="SAM" id="MobiDB-lite"/>
    </source>
</evidence>
<organism evidence="3 4">
    <name type="scientific">Nocardia huaxiensis</name>
    <dbReference type="NCBI Taxonomy" id="2755382"/>
    <lineage>
        <taxon>Bacteria</taxon>
        <taxon>Bacillati</taxon>
        <taxon>Actinomycetota</taxon>
        <taxon>Actinomycetes</taxon>
        <taxon>Mycobacteriales</taxon>
        <taxon>Nocardiaceae</taxon>
        <taxon>Nocardia</taxon>
    </lineage>
</organism>
<name>A0A7D7A1W8_9NOCA</name>
<dbReference type="AlphaFoldDB" id="A0A7D7A1W8"/>
<evidence type="ECO:0000313" key="4">
    <source>
        <dbReference type="Proteomes" id="UP000515512"/>
    </source>
</evidence>
<gene>
    <name evidence="3" type="ORF">H0264_18360</name>
</gene>
<protein>
    <recommendedName>
        <fullName evidence="5">Glycine zipper domain-containing protein</fullName>
    </recommendedName>
</protein>
<keyword evidence="2" id="KW-0732">Signal</keyword>
<dbReference type="EMBL" id="CP059399">
    <property type="protein sequence ID" value="QLY33929.1"/>
    <property type="molecule type" value="Genomic_DNA"/>
</dbReference>